<dbReference type="GO" id="GO:0005634">
    <property type="term" value="C:nucleus"/>
    <property type="evidence" value="ECO:0007669"/>
    <property type="project" value="UniProtKB-SubCell"/>
</dbReference>
<keyword evidence="5" id="KW-0862">Zinc</keyword>
<evidence type="ECO:0000256" key="3">
    <source>
        <dbReference type="ARBA" id="ARBA00022737"/>
    </source>
</evidence>
<evidence type="ECO:0000256" key="1">
    <source>
        <dbReference type="ARBA" id="ARBA00004123"/>
    </source>
</evidence>
<keyword evidence="6" id="KW-0539">Nucleus</keyword>
<proteinExistence type="predicted"/>
<dbReference type="GO" id="GO:0000981">
    <property type="term" value="F:DNA-binding transcription factor activity, RNA polymerase II-specific"/>
    <property type="evidence" value="ECO:0007669"/>
    <property type="project" value="TreeGrafter"/>
</dbReference>
<protein>
    <recommendedName>
        <fullName evidence="8">C2H2-type domain-containing protein</fullName>
    </recommendedName>
</protein>
<dbReference type="GO" id="GO:0009913">
    <property type="term" value="P:epidermal cell differentiation"/>
    <property type="evidence" value="ECO:0007669"/>
    <property type="project" value="TreeGrafter"/>
</dbReference>
<keyword evidence="4 7" id="KW-0863">Zinc-finger</keyword>
<reference evidence="9 10" key="1">
    <citation type="submission" date="2018-04" db="EMBL/GenBank/DDBJ databases">
        <title>The genome of golden apple snail Pomacea canaliculata provides insight into stress tolerance and invasive adaptation.</title>
        <authorList>
            <person name="Liu C."/>
            <person name="Liu B."/>
            <person name="Ren Y."/>
            <person name="Zhang Y."/>
            <person name="Wang H."/>
            <person name="Li S."/>
            <person name="Jiang F."/>
            <person name="Yin L."/>
            <person name="Zhang G."/>
            <person name="Qian W."/>
            <person name="Fan W."/>
        </authorList>
    </citation>
    <scope>NUCLEOTIDE SEQUENCE [LARGE SCALE GENOMIC DNA]</scope>
    <source>
        <strain evidence="9">SZHN2017</strain>
        <tissue evidence="9">Muscle</tissue>
    </source>
</reference>
<gene>
    <name evidence="9" type="ORF">C0Q70_06435</name>
</gene>
<dbReference type="InterPro" id="IPR013087">
    <property type="entry name" value="Znf_C2H2_type"/>
</dbReference>
<organism evidence="9 10">
    <name type="scientific">Pomacea canaliculata</name>
    <name type="common">Golden apple snail</name>
    <dbReference type="NCBI Taxonomy" id="400727"/>
    <lineage>
        <taxon>Eukaryota</taxon>
        <taxon>Metazoa</taxon>
        <taxon>Spiralia</taxon>
        <taxon>Lophotrochozoa</taxon>
        <taxon>Mollusca</taxon>
        <taxon>Gastropoda</taxon>
        <taxon>Caenogastropoda</taxon>
        <taxon>Architaenioglossa</taxon>
        <taxon>Ampullarioidea</taxon>
        <taxon>Ampullariidae</taxon>
        <taxon>Pomacea</taxon>
    </lineage>
</organism>
<dbReference type="PROSITE" id="PS00028">
    <property type="entry name" value="ZINC_FINGER_C2H2_1"/>
    <property type="match status" value="1"/>
</dbReference>
<dbReference type="InterPro" id="IPR036236">
    <property type="entry name" value="Znf_C2H2_sf"/>
</dbReference>
<keyword evidence="3" id="KW-0677">Repeat</keyword>
<comment type="caution">
    <text evidence="9">The sequence shown here is derived from an EMBL/GenBank/DDBJ whole genome shotgun (WGS) entry which is preliminary data.</text>
</comment>
<dbReference type="AlphaFoldDB" id="A0A2T7PP00"/>
<sequence length="99" mass="11436">MSRCPHLVAGVKPYKCDSCGKAFTQRCSLESHCRKIHGQNLPFAFNERRAKIYVCEECGHSTSSPDTHFRHLRAQHPGHPALLKHYDRRQFKFEKDRGG</sequence>
<dbReference type="FunFam" id="3.30.160.60:FF:000452">
    <property type="entry name" value="Transcription factor Ovo-like 2"/>
    <property type="match status" value="1"/>
</dbReference>
<feature type="domain" description="C2H2-type" evidence="8">
    <location>
        <begin position="14"/>
        <end position="42"/>
    </location>
</feature>
<dbReference type="PANTHER" id="PTHR10032">
    <property type="entry name" value="ZINC FINGER PROTEIN WITH KRAB AND SCAN DOMAINS"/>
    <property type="match status" value="1"/>
</dbReference>
<keyword evidence="2" id="KW-0479">Metal-binding</keyword>
<dbReference type="PANTHER" id="PTHR10032:SF271">
    <property type="entry name" value="RH12261P-RELATED"/>
    <property type="match status" value="1"/>
</dbReference>
<evidence type="ECO:0000313" key="10">
    <source>
        <dbReference type="Proteomes" id="UP000245119"/>
    </source>
</evidence>
<dbReference type="PROSITE" id="PS50157">
    <property type="entry name" value="ZINC_FINGER_C2H2_2"/>
    <property type="match status" value="2"/>
</dbReference>
<dbReference type="SMART" id="SM00355">
    <property type="entry name" value="ZnF_C2H2"/>
    <property type="match status" value="2"/>
</dbReference>
<dbReference type="Gene3D" id="3.30.160.60">
    <property type="entry name" value="Classic Zinc Finger"/>
    <property type="match status" value="1"/>
</dbReference>
<dbReference type="InterPro" id="IPR027756">
    <property type="entry name" value="Ovo-like"/>
</dbReference>
<evidence type="ECO:0000256" key="4">
    <source>
        <dbReference type="ARBA" id="ARBA00022771"/>
    </source>
</evidence>
<accession>A0A2T7PP00</accession>
<evidence type="ECO:0000256" key="7">
    <source>
        <dbReference type="PROSITE-ProRule" id="PRU00042"/>
    </source>
</evidence>
<evidence type="ECO:0000259" key="8">
    <source>
        <dbReference type="PROSITE" id="PS50157"/>
    </source>
</evidence>
<feature type="domain" description="C2H2-type" evidence="8">
    <location>
        <begin position="53"/>
        <end position="81"/>
    </location>
</feature>
<evidence type="ECO:0000256" key="6">
    <source>
        <dbReference type="ARBA" id="ARBA00023242"/>
    </source>
</evidence>
<evidence type="ECO:0000256" key="5">
    <source>
        <dbReference type="ARBA" id="ARBA00022833"/>
    </source>
</evidence>
<dbReference type="EMBL" id="PZQS01000003">
    <property type="protein sequence ID" value="PVD35154.1"/>
    <property type="molecule type" value="Genomic_DNA"/>
</dbReference>
<keyword evidence="10" id="KW-1185">Reference proteome</keyword>
<comment type="subcellular location">
    <subcellularLocation>
        <location evidence="1">Nucleus</location>
    </subcellularLocation>
</comment>
<name>A0A2T7PP00_POMCA</name>
<dbReference type="GO" id="GO:0000978">
    <property type="term" value="F:RNA polymerase II cis-regulatory region sequence-specific DNA binding"/>
    <property type="evidence" value="ECO:0007669"/>
    <property type="project" value="TreeGrafter"/>
</dbReference>
<dbReference type="GO" id="GO:0008270">
    <property type="term" value="F:zinc ion binding"/>
    <property type="evidence" value="ECO:0007669"/>
    <property type="project" value="UniProtKB-KW"/>
</dbReference>
<dbReference type="Proteomes" id="UP000245119">
    <property type="component" value="Linkage Group LG3"/>
</dbReference>
<dbReference type="Pfam" id="PF00096">
    <property type="entry name" value="zf-C2H2"/>
    <property type="match status" value="1"/>
</dbReference>
<evidence type="ECO:0000256" key="2">
    <source>
        <dbReference type="ARBA" id="ARBA00022723"/>
    </source>
</evidence>
<evidence type="ECO:0000313" key="9">
    <source>
        <dbReference type="EMBL" id="PVD35154.1"/>
    </source>
</evidence>
<dbReference type="SUPFAM" id="SSF57667">
    <property type="entry name" value="beta-beta-alpha zinc fingers"/>
    <property type="match status" value="1"/>
</dbReference>